<accession>A0A4R5V5Q1</accession>
<comment type="caution">
    <text evidence="2">The sequence shown here is derived from an EMBL/GenBank/DDBJ whole genome shotgun (WGS) entry which is preliminary data.</text>
</comment>
<keyword evidence="1" id="KW-0472">Membrane</keyword>
<dbReference type="RefSeq" id="WP_133390127.1">
    <property type="nucleotide sequence ID" value="NZ_SMUW01000029.1"/>
</dbReference>
<keyword evidence="1" id="KW-1133">Transmembrane helix</keyword>
<organism evidence="2 3">
    <name type="scientific">Algoriphagus formosus</name>
    <dbReference type="NCBI Taxonomy" id="2007308"/>
    <lineage>
        <taxon>Bacteria</taxon>
        <taxon>Pseudomonadati</taxon>
        <taxon>Bacteroidota</taxon>
        <taxon>Cytophagia</taxon>
        <taxon>Cytophagales</taxon>
        <taxon>Cyclobacteriaceae</taxon>
        <taxon>Algoriphagus</taxon>
    </lineage>
</organism>
<dbReference type="AlphaFoldDB" id="A0A4R5V5Q1"/>
<gene>
    <name evidence="2" type="ORF">E1898_05400</name>
</gene>
<keyword evidence="1" id="KW-0812">Transmembrane</keyword>
<feature type="transmembrane region" description="Helical" evidence="1">
    <location>
        <begin position="42"/>
        <end position="63"/>
    </location>
</feature>
<reference evidence="2 3" key="1">
    <citation type="submission" date="2019-03" db="EMBL/GenBank/DDBJ databases">
        <title>Algoriphagus aquimaris sp. nov., isolated form marine sediment in Pohang, Korea.</title>
        <authorList>
            <person name="Kim J."/>
            <person name="Yoon S.-H."/>
            <person name="Lee S.-S."/>
        </authorList>
    </citation>
    <scope>NUCLEOTIDE SEQUENCE [LARGE SCALE GENOMIC DNA]</scope>
    <source>
        <strain evidence="2 3">F21</strain>
    </source>
</reference>
<sequence>MKFIAFLILSLVVVLLVNGATSYIGAMIALVLLGALMHPGSFAAFFGGGFGMALAWTSLALFLKFSTGSDLPEKMGELFGVNSAMAILLITAVIGFVLGAFSGLSGHLFWKMLRKKPKNIYRGNL</sequence>
<evidence type="ECO:0000313" key="3">
    <source>
        <dbReference type="Proteomes" id="UP000295438"/>
    </source>
</evidence>
<feature type="transmembrane region" description="Helical" evidence="1">
    <location>
        <begin position="6"/>
        <end position="35"/>
    </location>
</feature>
<evidence type="ECO:0000256" key="1">
    <source>
        <dbReference type="SAM" id="Phobius"/>
    </source>
</evidence>
<protein>
    <submittedName>
        <fullName evidence="2">Uncharacterized protein</fullName>
    </submittedName>
</protein>
<keyword evidence="3" id="KW-1185">Reference proteome</keyword>
<feature type="transmembrane region" description="Helical" evidence="1">
    <location>
        <begin position="83"/>
        <end position="110"/>
    </location>
</feature>
<proteinExistence type="predicted"/>
<name>A0A4R5V5Q1_9BACT</name>
<evidence type="ECO:0000313" key="2">
    <source>
        <dbReference type="EMBL" id="TDK47302.1"/>
    </source>
</evidence>
<dbReference type="EMBL" id="SMUW01000029">
    <property type="protein sequence ID" value="TDK47302.1"/>
    <property type="molecule type" value="Genomic_DNA"/>
</dbReference>
<dbReference type="Proteomes" id="UP000295438">
    <property type="component" value="Unassembled WGS sequence"/>
</dbReference>